<keyword evidence="9" id="KW-1185">Reference proteome</keyword>
<evidence type="ECO:0000256" key="1">
    <source>
        <dbReference type="ARBA" id="ARBA00022723"/>
    </source>
</evidence>
<evidence type="ECO:0000256" key="3">
    <source>
        <dbReference type="ARBA" id="ARBA00023125"/>
    </source>
</evidence>
<dbReference type="GO" id="GO:0006351">
    <property type="term" value="P:DNA-templated transcription"/>
    <property type="evidence" value="ECO:0007669"/>
    <property type="project" value="InterPro"/>
</dbReference>
<dbReference type="Gene3D" id="4.10.240.10">
    <property type="entry name" value="Zn(2)-C6 fungal-type DNA-binding domain"/>
    <property type="match status" value="1"/>
</dbReference>
<dbReference type="InterPro" id="IPR007219">
    <property type="entry name" value="XnlR_reg_dom"/>
</dbReference>
<gene>
    <name evidence="8" type="ORF">LTR84_002164</name>
</gene>
<evidence type="ECO:0000256" key="5">
    <source>
        <dbReference type="ARBA" id="ARBA00023242"/>
    </source>
</evidence>
<feature type="region of interest" description="Disordered" evidence="6">
    <location>
        <begin position="111"/>
        <end position="132"/>
    </location>
</feature>
<name>A0AAV9NAS9_9EURO</name>
<feature type="region of interest" description="Disordered" evidence="6">
    <location>
        <begin position="43"/>
        <end position="63"/>
    </location>
</feature>
<dbReference type="Proteomes" id="UP001358417">
    <property type="component" value="Unassembled WGS sequence"/>
</dbReference>
<dbReference type="PANTHER" id="PTHR46910:SF25">
    <property type="entry name" value="ABC-TRANSPORTER-REGULATING TRANSCRIPTION FACTOR"/>
    <property type="match status" value="1"/>
</dbReference>
<dbReference type="GeneID" id="89970376"/>
<dbReference type="InterPro" id="IPR050987">
    <property type="entry name" value="AtrR-like"/>
</dbReference>
<protein>
    <recommendedName>
        <fullName evidence="7">Zn(2)-C6 fungal-type domain-containing protein</fullName>
    </recommendedName>
</protein>
<dbReference type="PANTHER" id="PTHR46910">
    <property type="entry name" value="TRANSCRIPTION FACTOR PDR1"/>
    <property type="match status" value="1"/>
</dbReference>
<dbReference type="SUPFAM" id="SSF57701">
    <property type="entry name" value="Zn2/Cys6 DNA-binding domain"/>
    <property type="match status" value="1"/>
</dbReference>
<keyword evidence="1" id="KW-0479">Metal-binding</keyword>
<dbReference type="EMBL" id="JAVRRD010000012">
    <property type="protein sequence ID" value="KAK5053190.1"/>
    <property type="molecule type" value="Genomic_DNA"/>
</dbReference>
<dbReference type="AlphaFoldDB" id="A0AAV9NAS9"/>
<evidence type="ECO:0000256" key="4">
    <source>
        <dbReference type="ARBA" id="ARBA00023163"/>
    </source>
</evidence>
<comment type="caution">
    <text evidence="8">The sequence shown here is derived from an EMBL/GenBank/DDBJ whole genome shotgun (WGS) entry which is preliminary data.</text>
</comment>
<keyword evidence="4" id="KW-0804">Transcription</keyword>
<keyword evidence="2" id="KW-0805">Transcription regulation</keyword>
<reference evidence="8 9" key="1">
    <citation type="submission" date="2023-08" db="EMBL/GenBank/DDBJ databases">
        <title>Black Yeasts Isolated from many extreme environments.</title>
        <authorList>
            <person name="Coleine C."/>
            <person name="Stajich J.E."/>
            <person name="Selbmann L."/>
        </authorList>
    </citation>
    <scope>NUCLEOTIDE SEQUENCE [LARGE SCALE GENOMIC DNA]</scope>
    <source>
        <strain evidence="8 9">CCFEE 5792</strain>
    </source>
</reference>
<keyword evidence="5" id="KW-0539">Nucleus</keyword>
<dbReference type="Pfam" id="PF00172">
    <property type="entry name" value="Zn_clus"/>
    <property type="match status" value="1"/>
</dbReference>
<evidence type="ECO:0000259" key="7">
    <source>
        <dbReference type="PROSITE" id="PS50048"/>
    </source>
</evidence>
<sequence length="493" mass="55170">MEVSKISRKACDFCYVRKIKCDGQKPRCSQCVTYLSECTYEAPSRKARPRKRKESARTEDSTDNIHIRVQHLEALLEKFTKGSAGAGVGAGKQNGLSVRLQEPGPISSFTLPITAPDQVGSTDHKDSPHTSMELPPLRQVLSLVNTFLQKFNTVLPLFHPETLLRLVHDTCKLTPQQRSPVAWAAINVVLGLTYRHGLVGSPLSRYSIEYLNRAQSVLSEVILRDVRLLNVQVLVGMVILFQGSQDLQPALILIATTMRLVHRLGMNGRAASAHLSPALASQHANVFWMAYILDKDLSFRCKQPSIQLDDDIDLALPYTQAEEDRIDGIPDTDADSIGSGIVATADGTVKMNYFVTRIQLAALEGGVYDYLHSVRSQKRSPEDRLNALESLSRALEQWKASIPPEFTGVECPRRVASDKLWYIYILDATSLLCKTAILQVHAWHAPWVTSLRRYGREGDILELPPHWATLVDEARDLLVLFGHLGSIDRWNFW</sequence>
<dbReference type="CDD" id="cd00067">
    <property type="entry name" value="GAL4"/>
    <property type="match status" value="1"/>
</dbReference>
<dbReference type="PROSITE" id="PS50048">
    <property type="entry name" value="ZN2_CY6_FUNGAL_2"/>
    <property type="match status" value="1"/>
</dbReference>
<dbReference type="RefSeq" id="XP_064706632.1">
    <property type="nucleotide sequence ID" value="XM_064845778.1"/>
</dbReference>
<evidence type="ECO:0000313" key="8">
    <source>
        <dbReference type="EMBL" id="KAK5053190.1"/>
    </source>
</evidence>
<proteinExistence type="predicted"/>
<dbReference type="SMART" id="SM00906">
    <property type="entry name" value="Fungal_trans"/>
    <property type="match status" value="1"/>
</dbReference>
<dbReference type="InterPro" id="IPR001138">
    <property type="entry name" value="Zn2Cys6_DnaBD"/>
</dbReference>
<feature type="domain" description="Zn(2)-C6 fungal-type" evidence="7">
    <location>
        <begin position="10"/>
        <end position="40"/>
    </location>
</feature>
<accession>A0AAV9NAS9</accession>
<dbReference type="InterPro" id="IPR036864">
    <property type="entry name" value="Zn2-C6_fun-type_DNA-bd_sf"/>
</dbReference>
<dbReference type="GO" id="GO:0003677">
    <property type="term" value="F:DNA binding"/>
    <property type="evidence" value="ECO:0007669"/>
    <property type="project" value="UniProtKB-KW"/>
</dbReference>
<dbReference type="SMART" id="SM00066">
    <property type="entry name" value="GAL4"/>
    <property type="match status" value="1"/>
</dbReference>
<organism evidence="8 9">
    <name type="scientific">Exophiala bonariae</name>
    <dbReference type="NCBI Taxonomy" id="1690606"/>
    <lineage>
        <taxon>Eukaryota</taxon>
        <taxon>Fungi</taxon>
        <taxon>Dikarya</taxon>
        <taxon>Ascomycota</taxon>
        <taxon>Pezizomycotina</taxon>
        <taxon>Eurotiomycetes</taxon>
        <taxon>Chaetothyriomycetidae</taxon>
        <taxon>Chaetothyriales</taxon>
        <taxon>Herpotrichiellaceae</taxon>
        <taxon>Exophiala</taxon>
    </lineage>
</organism>
<dbReference type="GO" id="GO:0008270">
    <property type="term" value="F:zinc ion binding"/>
    <property type="evidence" value="ECO:0007669"/>
    <property type="project" value="InterPro"/>
</dbReference>
<dbReference type="CDD" id="cd12148">
    <property type="entry name" value="fungal_TF_MHR"/>
    <property type="match status" value="1"/>
</dbReference>
<dbReference type="GO" id="GO:0000981">
    <property type="term" value="F:DNA-binding transcription factor activity, RNA polymerase II-specific"/>
    <property type="evidence" value="ECO:0007669"/>
    <property type="project" value="InterPro"/>
</dbReference>
<evidence type="ECO:0000313" key="9">
    <source>
        <dbReference type="Proteomes" id="UP001358417"/>
    </source>
</evidence>
<evidence type="ECO:0000256" key="2">
    <source>
        <dbReference type="ARBA" id="ARBA00023015"/>
    </source>
</evidence>
<keyword evidence="3" id="KW-0238">DNA-binding</keyword>
<dbReference type="Pfam" id="PF04082">
    <property type="entry name" value="Fungal_trans"/>
    <property type="match status" value="1"/>
</dbReference>
<evidence type="ECO:0000256" key="6">
    <source>
        <dbReference type="SAM" id="MobiDB-lite"/>
    </source>
</evidence>
<feature type="compositionally biased region" description="Basic residues" evidence="6">
    <location>
        <begin position="45"/>
        <end position="54"/>
    </location>
</feature>